<evidence type="ECO:0000256" key="5">
    <source>
        <dbReference type="ARBA" id="ARBA00023136"/>
    </source>
</evidence>
<dbReference type="PANTHER" id="PTHR21716:SF4">
    <property type="entry name" value="TRANSMEMBRANE PROTEIN 245"/>
    <property type="match status" value="1"/>
</dbReference>
<feature type="compositionally biased region" description="Basic and acidic residues" evidence="6">
    <location>
        <begin position="1113"/>
        <end position="1126"/>
    </location>
</feature>
<keyword evidence="5 7" id="KW-0472">Membrane</keyword>
<evidence type="ECO:0000313" key="8">
    <source>
        <dbReference type="EMBL" id="PFH34911.1"/>
    </source>
</evidence>
<feature type="transmembrane region" description="Helical" evidence="7">
    <location>
        <begin position="1305"/>
        <end position="1321"/>
    </location>
</feature>
<proteinExistence type="inferred from homology"/>
<feature type="region of interest" description="Disordered" evidence="6">
    <location>
        <begin position="2164"/>
        <end position="2337"/>
    </location>
</feature>
<dbReference type="PANTHER" id="PTHR21716">
    <property type="entry name" value="TRANSMEMBRANE PROTEIN"/>
    <property type="match status" value="1"/>
</dbReference>
<sequence>MTTFCYSGPFGPPLPYPPYEGRSCSEETDEHVSAGSPNLPYGGPFIGYPPAPPDTPGAPDYGYGVPPQDPLLQHSVRRSYPRHSSRAYFDGVGYCPASMLHAASPASWELPFFGCGSSLPPSGPYQRQLSSASAFGYSAEIPPADFAASPILGLPRLAYESEVALVHFAVYLICAVGCVCVYYNLVVLEAYVLALFWAVVFSIPLRTAMNVLKRLILLSAQPSIDAVAASQAGAASAGPTQLSHRSSLASAAPPVTASAIFMHSPPRLASSASSALTGECHTGTPPPEGTGGFVPPQVYRHRSTSESIATRIASRLLPSVAPTAAAAESLLAQENLVIAEKLGKVSDTLKEVLERESEESQPPLTQSADMPVTPPSSEHTQPEAGSLAGPESQARGPQQLEETQDAIAPEYREASPVVPAAGRREGESVAPRPLPTSENADEEASASHTFDGTLTGAWTKEACEYSQERCEDGEGNPPRAGNPRGDKLRVPASTPAQRSRGWGGGGGGRLKTPSSRQPWGKKNGGVRRGWSPHRVPGSLEGASAEAKTGGGPAGRRHKGSDAPCVGCLARQPSWSLLGDVFLSSFLVRLPARFLLFMLAPLQSLVSPSPPGHAGSGRHASRPWFALLYRTCLVLLVYRVISSYTRYSLSTVLLCAAGVGLFALIVRFVLIVAGKEEAANKSLAWLSQPWMFKPLRRLLMLFHGSMQSSLNPLLAIIVMLTSVLILCLIVAFFCFQFYNEITLLWDAFQRIIDTYILRSSTMQQAMQTIHSFAGSPEADPGPSSTLHNTTIPSASAPPLSASQIIFNLITKAAEAASASSSGGTSEGGGPHAGGPAGGEAEAGSVGAASQPVQGLPTGVAGAVGSLSATIAAAIAAGASRAGGGRAGAAAAESSASPLRQLLGGSIGRYSDLWLSIRHLAANASAGAPAAGLSEVSGSARGASSGSAPGEPAGGVHWQNGGAENIPVVIVRAQSPQEPGVPALDLPPATPDSTRGSSAAPPLKASHGPRAARIRGGGRRRRRRTKEAATADARAGRSAEEWRGGAGLTSSLGALETTGTGARGLWRGFFDGKPAATAASTAPSSAFGATLCSSAGDATKELDWFEALEEEDEDGAGRKTACPEDPVRRGARVSVGRLGGGASANGVRDAAREGARNDELEGASREVGSTGKAESPEATDLVGWAPQGQALQDAGPAARGDELASWGAKGEEEDADASLHEGVWKRWENTAELIGQLRRGNLSGAAGKAKEAWNEIYSLTSEGWWSYVTTYANTFFSGLLNSGFGAARVFFFVCFLVFRFFLSAFDMLLQAVVFFSALYYLLCSSRSCLEYLEELLCIVDPSCIISHSINRGLRAILYSSFKRFWFYSLFTWFVYESAGMPVVYVPTAVSGLLALLPLLPPESISVIPCLVLWWGSGAEDAARAAGAPAVQRADEPSAGLSGGTAATAWWAVLHVAAASQRKLGAVALFAANAAVWWNVTTAIYREIPDSNPWLVGLSVALGLSTFGLKGIIIGPVLATIPLIVLTAAAKFSERRAREHQLAAMVAQQTAGSPLRSPTGFRSAVGSFSGASSLCKKTPSAKRRRAQTPSRPAAPGAAAGGAVAESRAEATSSDRAKQGADSSRAYPDSGAAPPPEGRHDASSESSGEERFSGAAIPGIEDVISGPPSTPAAGLAAAELAAAANAAAVAEVTALVGEAGGAVVSAPVVAAAQKLTGQRLSAKALRQQPQPPVCDPPTQLLPLAGALATTPQASPSSGERGPPDPASRRVFLGGAPAPTPPSVLRSSWAPERVGVAGVPASPFAVPGPAVGAACPPGSLPLAGSETSSETDSSRRSSMSSDSRASSSAGQADELWWSLSGDRGDHPPFFRLAAEDGRAPAPQLRASVPRTGPRAAAAGKQHVLGAVESRPWKSVGAGLGDLRRFRDPRLFFWALHQRKPSKRSRAICSGLPRVGAWTHHLGHFAGRASAVPGVRGRHGWSHSKGAGRCRTREGEAAAWNDAREAAVLSANDAPAPPSGVFLECAGGRPHARVAALETSRSVLLGAPAADAVAPPPLYQRMLAAWSPTDVREVGCGGELATARTSARRGSLPGGPRSAPQVGGGGLGRARTLEASDAEGKSAERRSVSKPEQGGGGESEEKVRSSSMLAAAVLKTAEKLEWLLERPSGGAAGASAAVETRGAHEAAADSGETAAAAPAKRVGETSARLSRKSQRAAREGSDALTRPVCGDGMRRPPFGPAAADPRGAGSGVSRRESGAEGGGDAQASRPSSGVEKPHAEKAKNSARGRASLPTSGAGRDASVEGAKRRASRRQGRGKKDAPPEEYRETPRDGRQIDIQTRKM</sequence>
<dbReference type="VEuPathDB" id="ToxoDB:BESB_069440"/>
<feature type="region of interest" description="Disordered" evidence="6">
    <location>
        <begin position="975"/>
        <end position="1043"/>
    </location>
</feature>
<evidence type="ECO:0000256" key="3">
    <source>
        <dbReference type="ARBA" id="ARBA00022692"/>
    </source>
</evidence>
<name>A0A2A9MF74_BESBE</name>
<feature type="transmembrane region" description="Helical" evidence="7">
    <location>
        <begin position="164"/>
        <end position="185"/>
    </location>
</feature>
<organism evidence="8 9">
    <name type="scientific">Besnoitia besnoiti</name>
    <name type="common">Apicomplexan protozoan</name>
    <dbReference type="NCBI Taxonomy" id="94643"/>
    <lineage>
        <taxon>Eukaryota</taxon>
        <taxon>Sar</taxon>
        <taxon>Alveolata</taxon>
        <taxon>Apicomplexa</taxon>
        <taxon>Conoidasida</taxon>
        <taxon>Coccidia</taxon>
        <taxon>Eucoccidiorida</taxon>
        <taxon>Eimeriorina</taxon>
        <taxon>Sarcocystidae</taxon>
        <taxon>Besnoitia</taxon>
    </lineage>
</organism>
<feature type="compositionally biased region" description="Basic and acidic residues" evidence="6">
    <location>
        <begin position="1633"/>
        <end position="1648"/>
    </location>
</feature>
<evidence type="ECO:0000256" key="6">
    <source>
        <dbReference type="SAM" id="MobiDB-lite"/>
    </source>
</evidence>
<dbReference type="GeneID" id="40311870"/>
<feature type="compositionally biased region" description="Low complexity" evidence="6">
    <location>
        <begin position="270"/>
        <end position="283"/>
    </location>
</feature>
<feature type="region of interest" description="Disordered" evidence="6">
    <location>
        <begin position="930"/>
        <end position="959"/>
    </location>
</feature>
<comment type="caution">
    <text evidence="8">The sequence shown here is derived from an EMBL/GenBank/DDBJ whole genome shotgun (WGS) entry which is preliminary data.</text>
</comment>
<comment type="similarity">
    <text evidence="2">Belongs to the autoinducer-2 exporter (AI-2E) (TC 2.A.86) family.</text>
</comment>
<feature type="region of interest" description="Disordered" evidence="6">
    <location>
        <begin position="771"/>
        <end position="791"/>
    </location>
</feature>
<feature type="compositionally biased region" description="Basic and acidic residues" evidence="6">
    <location>
        <begin position="2311"/>
        <end position="2329"/>
    </location>
</feature>
<feature type="region of interest" description="Disordered" evidence="6">
    <location>
        <begin position="1564"/>
        <end position="1648"/>
    </location>
</feature>
<feature type="compositionally biased region" description="Basic residues" evidence="6">
    <location>
        <begin position="1008"/>
        <end position="1023"/>
    </location>
</feature>
<protein>
    <recommendedName>
        <fullName evidence="10">Transmembrane protein</fullName>
    </recommendedName>
</protein>
<accession>A0A2A9MF74</accession>
<dbReference type="GO" id="GO:0016020">
    <property type="term" value="C:membrane"/>
    <property type="evidence" value="ECO:0007669"/>
    <property type="project" value="UniProtKB-SubCell"/>
</dbReference>
<evidence type="ECO:0000256" key="1">
    <source>
        <dbReference type="ARBA" id="ARBA00004141"/>
    </source>
</evidence>
<evidence type="ECO:0000256" key="4">
    <source>
        <dbReference type="ARBA" id="ARBA00022989"/>
    </source>
</evidence>
<feature type="region of interest" description="Disordered" evidence="6">
    <location>
        <begin position="2078"/>
        <end position="2140"/>
    </location>
</feature>
<dbReference type="Proteomes" id="UP000224006">
    <property type="component" value="Chromosome VI"/>
</dbReference>
<feature type="transmembrane region" description="Helical" evidence="7">
    <location>
        <begin position="191"/>
        <end position="209"/>
    </location>
</feature>
<feature type="compositionally biased region" description="Low complexity" evidence="6">
    <location>
        <begin position="1820"/>
        <end position="1844"/>
    </location>
</feature>
<reference evidence="8 9" key="1">
    <citation type="submission" date="2017-09" db="EMBL/GenBank/DDBJ databases">
        <title>Genome sequencing of Besnoitia besnoiti strain Bb-Ger1.</title>
        <authorList>
            <person name="Schares G."/>
            <person name="Venepally P."/>
            <person name="Lorenzi H.A."/>
        </authorList>
    </citation>
    <scope>NUCLEOTIDE SEQUENCE [LARGE SCALE GENOMIC DNA]</scope>
    <source>
        <strain evidence="8 9">Bb-Ger1</strain>
    </source>
</reference>
<feature type="compositionally biased region" description="Low complexity" evidence="6">
    <location>
        <begin position="837"/>
        <end position="848"/>
    </location>
</feature>
<evidence type="ECO:0000256" key="7">
    <source>
        <dbReference type="SAM" id="Phobius"/>
    </source>
</evidence>
<dbReference type="EMBL" id="NWUJ01000006">
    <property type="protein sequence ID" value="PFH34911.1"/>
    <property type="molecule type" value="Genomic_DNA"/>
</dbReference>
<evidence type="ECO:0008006" key="10">
    <source>
        <dbReference type="Google" id="ProtNLM"/>
    </source>
</evidence>
<feature type="transmembrane region" description="Helical" evidence="7">
    <location>
        <begin position="652"/>
        <end position="672"/>
    </location>
</feature>
<feature type="region of interest" description="Disordered" evidence="6">
    <location>
        <begin position="468"/>
        <end position="559"/>
    </location>
</feature>
<feature type="compositionally biased region" description="Low complexity" evidence="6">
    <location>
        <begin position="930"/>
        <end position="954"/>
    </location>
</feature>
<keyword evidence="9" id="KW-1185">Reference proteome</keyword>
<feature type="compositionally biased region" description="Low complexity" evidence="6">
    <location>
        <begin position="2182"/>
        <end position="2193"/>
    </location>
</feature>
<feature type="compositionally biased region" description="Basic and acidic residues" evidence="6">
    <location>
        <begin position="2105"/>
        <end position="2123"/>
    </location>
</feature>
<gene>
    <name evidence="8" type="ORF">BESB_069440</name>
</gene>
<dbReference type="InterPro" id="IPR002549">
    <property type="entry name" value="AI-2E-like"/>
</dbReference>
<feature type="region of interest" description="Disordered" evidence="6">
    <location>
        <begin position="270"/>
        <end position="298"/>
    </location>
</feature>
<dbReference type="RefSeq" id="XP_029218920.1">
    <property type="nucleotide sequence ID" value="XM_029365337.1"/>
</dbReference>
<feature type="compositionally biased region" description="Basic and acidic residues" evidence="6">
    <location>
        <begin position="1024"/>
        <end position="1041"/>
    </location>
</feature>
<feature type="compositionally biased region" description="Basic and acidic residues" evidence="6">
    <location>
        <begin position="1147"/>
        <end position="1162"/>
    </location>
</feature>
<feature type="compositionally biased region" description="Polar residues" evidence="6">
    <location>
        <begin position="781"/>
        <end position="790"/>
    </location>
</feature>
<dbReference type="OrthoDB" id="5970161at2759"/>
<evidence type="ECO:0000256" key="2">
    <source>
        <dbReference type="ARBA" id="ARBA00009773"/>
    </source>
</evidence>
<keyword evidence="4 7" id="KW-1133">Transmembrane helix</keyword>
<dbReference type="KEGG" id="bbes:BESB_069440"/>
<feature type="transmembrane region" description="Helical" evidence="7">
    <location>
        <begin position="712"/>
        <end position="734"/>
    </location>
</feature>
<feature type="transmembrane region" description="Helical" evidence="7">
    <location>
        <begin position="1353"/>
        <end position="1373"/>
    </location>
</feature>
<evidence type="ECO:0000313" key="9">
    <source>
        <dbReference type="Proteomes" id="UP000224006"/>
    </source>
</evidence>
<feature type="compositionally biased region" description="Low complexity" evidence="6">
    <location>
        <begin position="1586"/>
        <end position="1602"/>
    </location>
</feature>
<feature type="compositionally biased region" description="Basic and acidic residues" evidence="6">
    <location>
        <begin position="1603"/>
        <end position="1615"/>
    </location>
</feature>
<comment type="subcellular location">
    <subcellularLocation>
        <location evidence="1">Membrane</location>
        <topology evidence="1">Multi-pass membrane protein</topology>
    </subcellularLocation>
</comment>
<keyword evidence="3 7" id="KW-0812">Transmembrane</keyword>
<feature type="region of interest" description="Disordered" evidence="6">
    <location>
        <begin position="1812"/>
        <end position="1846"/>
    </location>
</feature>
<feature type="region of interest" description="Disordered" evidence="6">
    <location>
        <begin position="1745"/>
        <end position="1781"/>
    </location>
</feature>
<feature type="compositionally biased region" description="Gly residues" evidence="6">
    <location>
        <begin position="823"/>
        <end position="836"/>
    </location>
</feature>
<feature type="region of interest" description="Disordered" evidence="6">
    <location>
        <begin position="352"/>
        <end position="453"/>
    </location>
</feature>
<feature type="region of interest" description="Disordered" evidence="6">
    <location>
        <begin position="818"/>
        <end position="849"/>
    </location>
</feature>
<feature type="region of interest" description="Disordered" evidence="6">
    <location>
        <begin position="1108"/>
        <end position="1174"/>
    </location>
</feature>